<comment type="caution">
    <text evidence="1">The sequence shown here is derived from an EMBL/GenBank/DDBJ whole genome shotgun (WGS) entry which is preliminary data.</text>
</comment>
<dbReference type="AlphaFoldDB" id="A0A5D5AM05"/>
<sequence>MAMSDGGFTLESDARREARLPSCPVCGAGVSVVSVRDPLEGVAIPCGCRVSPAVLGRPVAFETRLGGRRRDGPR</sequence>
<dbReference type="EMBL" id="VTAW01000005">
    <property type="protein sequence ID" value="TYT62839.1"/>
    <property type="molecule type" value="Genomic_DNA"/>
</dbReference>
<accession>A0A5D5AM05</accession>
<organism evidence="1 2">
    <name type="scientific">Natrialba swarupiae</name>
    <dbReference type="NCBI Taxonomy" id="2448032"/>
    <lineage>
        <taxon>Archaea</taxon>
        <taxon>Methanobacteriati</taxon>
        <taxon>Methanobacteriota</taxon>
        <taxon>Stenosarchaea group</taxon>
        <taxon>Halobacteria</taxon>
        <taxon>Halobacteriales</taxon>
        <taxon>Natrialbaceae</taxon>
        <taxon>Natrialba</taxon>
    </lineage>
</organism>
<reference evidence="1 2" key="1">
    <citation type="submission" date="2019-08" db="EMBL/GenBank/DDBJ databases">
        <title>Archaea genome.</title>
        <authorList>
            <person name="Kajale S."/>
            <person name="Shouche Y."/>
            <person name="Deshpande N."/>
            <person name="Sharma A."/>
        </authorList>
    </citation>
    <scope>NUCLEOTIDE SEQUENCE [LARGE SCALE GENOMIC DNA]</scope>
    <source>
        <strain evidence="1 2">ESP3B_9</strain>
    </source>
</reference>
<name>A0A5D5AM05_9EURY</name>
<gene>
    <name evidence="1" type="ORF">FYC77_05845</name>
</gene>
<dbReference type="Proteomes" id="UP000324104">
    <property type="component" value="Unassembled WGS sequence"/>
</dbReference>
<evidence type="ECO:0000313" key="1">
    <source>
        <dbReference type="EMBL" id="TYT62839.1"/>
    </source>
</evidence>
<proteinExistence type="predicted"/>
<keyword evidence="2" id="KW-1185">Reference proteome</keyword>
<evidence type="ECO:0000313" key="2">
    <source>
        <dbReference type="Proteomes" id="UP000324104"/>
    </source>
</evidence>
<protein>
    <submittedName>
        <fullName evidence="1">Uncharacterized protein</fullName>
    </submittedName>
</protein>